<dbReference type="EMBL" id="CACRXK020015643">
    <property type="protein sequence ID" value="CAB4028674.1"/>
    <property type="molecule type" value="Genomic_DNA"/>
</dbReference>
<dbReference type="PANTHER" id="PTHR35170:SF2">
    <property type="entry name" value="PROTEIN DD3-3"/>
    <property type="match status" value="1"/>
</dbReference>
<accession>A0A7D9JFE7</accession>
<evidence type="ECO:0000313" key="2">
    <source>
        <dbReference type="Proteomes" id="UP001152795"/>
    </source>
</evidence>
<dbReference type="OrthoDB" id="6020041at2759"/>
<sequence>MSGVEESVAPTILNLEWTNQHGCGDGDLNCNIVLQYQCRPSGQKDPYREIRNGLFTADQNVQGVTSRHTRQNRNGKRYGYECPEERDYYPYFHPTDWIDIAVLANVSHCDYYKRESFNTQAKGECMELYNKNADYKENVNTWRHASEYNNKEDCEKNKGKWVTFHNYLEETDLEKSQCTRLPNGRRLIWAIPYRSENVDQFKGNDTEGWKRCLVSLSPPDCRSAPHSRSNHLGNGEGVVTLSHPWKLPYFPSGKEQKCTLRIRYNISTNDYDPMKTFSDSNGADNSPITNDPEVLFGKPDNNNVPLQLAINTAQFGRTFQDRSHVFKIIPREKHFEDKRIWNLNVRGKRGNIVQTFPAVEYDFAPKRLTINSNDYIHVQWEGSNTNPGGYAGEGRDQTDRSNMVAMEKPDISFPQNSGLFDHAKVIHALDGRHNMTSADIAIAMATAGTYNDATKFPADLNEFEQCNRKQLAQLDCYPPSYAGLLLQFKKGVYYYMCSGNNNFTNRNQKGRLTVSD</sequence>
<organism evidence="1 2">
    <name type="scientific">Paramuricea clavata</name>
    <name type="common">Red gorgonian</name>
    <name type="synonym">Violescent sea-whip</name>
    <dbReference type="NCBI Taxonomy" id="317549"/>
    <lineage>
        <taxon>Eukaryota</taxon>
        <taxon>Metazoa</taxon>
        <taxon>Cnidaria</taxon>
        <taxon>Anthozoa</taxon>
        <taxon>Octocorallia</taxon>
        <taxon>Malacalcyonacea</taxon>
        <taxon>Plexauridae</taxon>
        <taxon>Paramuricea</taxon>
    </lineage>
</organism>
<dbReference type="PANTHER" id="PTHR35170">
    <property type="entry name" value="PROTEIN DD3-3"/>
    <property type="match status" value="1"/>
</dbReference>
<name>A0A7D9JFE7_PARCT</name>
<keyword evidence="2" id="KW-1185">Reference proteome</keyword>
<dbReference type="Proteomes" id="UP001152795">
    <property type="component" value="Unassembled WGS sequence"/>
</dbReference>
<protein>
    <submittedName>
        <fullName evidence="1">Uncharacterized protein</fullName>
    </submittedName>
</protein>
<proteinExistence type="predicted"/>
<evidence type="ECO:0000313" key="1">
    <source>
        <dbReference type="EMBL" id="CAB4028674.1"/>
    </source>
</evidence>
<reference evidence="1" key="1">
    <citation type="submission" date="2020-04" db="EMBL/GenBank/DDBJ databases">
        <authorList>
            <person name="Alioto T."/>
            <person name="Alioto T."/>
            <person name="Gomez Garrido J."/>
        </authorList>
    </citation>
    <scope>NUCLEOTIDE SEQUENCE</scope>
    <source>
        <strain evidence="1">A484AB</strain>
    </source>
</reference>
<gene>
    <name evidence="1" type="ORF">PACLA_8A000427</name>
</gene>
<dbReference type="AlphaFoldDB" id="A0A7D9JFE7"/>
<dbReference type="InterPro" id="IPR053320">
    <property type="entry name" value="Protein_DD3-3_O-glyco"/>
</dbReference>
<comment type="caution">
    <text evidence="1">The sequence shown here is derived from an EMBL/GenBank/DDBJ whole genome shotgun (WGS) entry which is preliminary data.</text>
</comment>